<gene>
    <name evidence="2" type="ORF">GCM10011511_48970</name>
</gene>
<dbReference type="EMBL" id="BMJC01000005">
    <property type="protein sequence ID" value="GGB19451.1"/>
    <property type="molecule type" value="Genomic_DNA"/>
</dbReference>
<evidence type="ECO:0000256" key="1">
    <source>
        <dbReference type="SAM" id="SignalP"/>
    </source>
</evidence>
<evidence type="ECO:0000313" key="3">
    <source>
        <dbReference type="Proteomes" id="UP000607559"/>
    </source>
</evidence>
<comment type="caution">
    <text evidence="2">The sequence shown here is derived from an EMBL/GenBank/DDBJ whole genome shotgun (WGS) entry which is preliminary data.</text>
</comment>
<sequence length="272" mass="30314">MRKIFSYAATAVLVATTTFSVQAQNAVDQVNNSVDKTTNTVNKIGGLFKKKKKNTDSTAAKPAASPNTNITINSGYDFVPGATVLFFDPFDSTVMGNFPAKWVTDASGEVVTLQQYPGKWFNITANGMYIPKLKGGLPKDFTVEFDLILANVSGNHTFYVDFEDALNHNFDRYPSNPFLQFRIYDHGNAYVDCKGKNLSTDVKSSAYNEGGKINHFAIRKQGERLLIYINQEKTFDINHAFEDQRTYSTFKFSADFTNPSHFLVSNVKIAAL</sequence>
<proteinExistence type="predicted"/>
<evidence type="ECO:0008006" key="4">
    <source>
        <dbReference type="Google" id="ProtNLM"/>
    </source>
</evidence>
<dbReference type="Gene3D" id="2.60.120.560">
    <property type="entry name" value="Exo-inulinase, domain 1"/>
    <property type="match status" value="1"/>
</dbReference>
<name>A0A8J2XWF2_9BACT</name>
<reference evidence="2" key="2">
    <citation type="submission" date="2020-09" db="EMBL/GenBank/DDBJ databases">
        <authorList>
            <person name="Sun Q."/>
            <person name="Zhou Y."/>
        </authorList>
    </citation>
    <scope>NUCLEOTIDE SEQUENCE</scope>
    <source>
        <strain evidence="2">CGMCC 1.15448</strain>
    </source>
</reference>
<dbReference type="AlphaFoldDB" id="A0A8J2XWF2"/>
<keyword evidence="3" id="KW-1185">Reference proteome</keyword>
<accession>A0A8J2XWF2</accession>
<feature type="chain" id="PRO_5035276958" description="DUF1080 domain-containing protein" evidence="1">
    <location>
        <begin position="24"/>
        <end position="272"/>
    </location>
</feature>
<protein>
    <recommendedName>
        <fullName evidence="4">DUF1080 domain-containing protein</fullName>
    </recommendedName>
</protein>
<dbReference type="Proteomes" id="UP000607559">
    <property type="component" value="Unassembled WGS sequence"/>
</dbReference>
<reference evidence="2" key="1">
    <citation type="journal article" date="2014" name="Int. J. Syst. Evol. Microbiol.">
        <title>Complete genome sequence of Corynebacterium casei LMG S-19264T (=DSM 44701T), isolated from a smear-ripened cheese.</title>
        <authorList>
            <consortium name="US DOE Joint Genome Institute (JGI-PGF)"/>
            <person name="Walter F."/>
            <person name="Albersmeier A."/>
            <person name="Kalinowski J."/>
            <person name="Ruckert C."/>
        </authorList>
    </citation>
    <scope>NUCLEOTIDE SEQUENCE</scope>
    <source>
        <strain evidence="2">CGMCC 1.15448</strain>
    </source>
</reference>
<organism evidence="2 3">
    <name type="scientific">Puia dinghuensis</name>
    <dbReference type="NCBI Taxonomy" id="1792502"/>
    <lineage>
        <taxon>Bacteria</taxon>
        <taxon>Pseudomonadati</taxon>
        <taxon>Bacteroidota</taxon>
        <taxon>Chitinophagia</taxon>
        <taxon>Chitinophagales</taxon>
        <taxon>Chitinophagaceae</taxon>
        <taxon>Puia</taxon>
    </lineage>
</organism>
<keyword evidence="1" id="KW-0732">Signal</keyword>
<evidence type="ECO:0000313" key="2">
    <source>
        <dbReference type="EMBL" id="GGB19451.1"/>
    </source>
</evidence>
<feature type="signal peptide" evidence="1">
    <location>
        <begin position="1"/>
        <end position="23"/>
    </location>
</feature>
<dbReference type="RefSeq" id="WP_188936735.1">
    <property type="nucleotide sequence ID" value="NZ_BMJC01000005.1"/>
</dbReference>